<protein>
    <submittedName>
        <fullName evidence="1">Uncharacterized protein</fullName>
    </submittedName>
</protein>
<dbReference type="KEGG" id="tpla:ElP_66180"/>
<dbReference type="Proteomes" id="UP000317835">
    <property type="component" value="Chromosome"/>
</dbReference>
<evidence type="ECO:0000313" key="1">
    <source>
        <dbReference type="EMBL" id="QDV38663.1"/>
    </source>
</evidence>
<dbReference type="EMBL" id="CP036426">
    <property type="protein sequence ID" value="QDV38663.1"/>
    <property type="molecule type" value="Genomic_DNA"/>
</dbReference>
<reference evidence="1 2" key="1">
    <citation type="submission" date="2019-02" db="EMBL/GenBank/DDBJ databases">
        <title>Deep-cultivation of Planctomycetes and their phenomic and genomic characterization uncovers novel biology.</title>
        <authorList>
            <person name="Wiegand S."/>
            <person name="Jogler M."/>
            <person name="Boedeker C."/>
            <person name="Pinto D."/>
            <person name="Vollmers J."/>
            <person name="Rivas-Marin E."/>
            <person name="Kohn T."/>
            <person name="Peeters S.H."/>
            <person name="Heuer A."/>
            <person name="Rast P."/>
            <person name="Oberbeckmann S."/>
            <person name="Bunk B."/>
            <person name="Jeske O."/>
            <person name="Meyerdierks A."/>
            <person name="Storesund J.E."/>
            <person name="Kallscheuer N."/>
            <person name="Luecker S."/>
            <person name="Lage O.M."/>
            <person name="Pohl T."/>
            <person name="Merkel B.J."/>
            <person name="Hornburger P."/>
            <person name="Mueller R.-W."/>
            <person name="Bruemmer F."/>
            <person name="Labrenz M."/>
            <person name="Spormann A.M."/>
            <person name="Op den Camp H."/>
            <person name="Overmann J."/>
            <person name="Amann R."/>
            <person name="Jetten M.S.M."/>
            <person name="Mascher T."/>
            <person name="Medema M.H."/>
            <person name="Devos D.P."/>
            <person name="Kaster A.-K."/>
            <person name="Ovreas L."/>
            <person name="Rohde M."/>
            <person name="Galperin M.Y."/>
            <person name="Jogler C."/>
        </authorList>
    </citation>
    <scope>NUCLEOTIDE SEQUENCE [LARGE SCALE GENOMIC DNA]</scope>
    <source>
        <strain evidence="1 2">ElP</strain>
    </source>
</reference>
<accession>A0A518HCW5</accession>
<dbReference type="InterPro" id="IPR036891">
    <property type="entry name" value="Signal_recog_part_SRP54_M_sf"/>
</dbReference>
<dbReference type="AlphaFoldDB" id="A0A518HCW5"/>
<gene>
    <name evidence="1" type="ORF">ElP_66180</name>
</gene>
<evidence type="ECO:0000313" key="2">
    <source>
        <dbReference type="Proteomes" id="UP000317835"/>
    </source>
</evidence>
<dbReference type="GO" id="GO:0008312">
    <property type="term" value="F:7S RNA binding"/>
    <property type="evidence" value="ECO:0007669"/>
    <property type="project" value="InterPro"/>
</dbReference>
<dbReference type="Gene3D" id="1.10.260.30">
    <property type="entry name" value="Signal recognition particle, SRP54 subunit, M-domain"/>
    <property type="match status" value="1"/>
</dbReference>
<dbReference type="GO" id="GO:0048500">
    <property type="term" value="C:signal recognition particle"/>
    <property type="evidence" value="ECO:0007669"/>
    <property type="project" value="InterPro"/>
</dbReference>
<organism evidence="1 2">
    <name type="scientific">Tautonia plasticadhaerens</name>
    <dbReference type="NCBI Taxonomy" id="2527974"/>
    <lineage>
        <taxon>Bacteria</taxon>
        <taxon>Pseudomonadati</taxon>
        <taxon>Planctomycetota</taxon>
        <taxon>Planctomycetia</taxon>
        <taxon>Isosphaerales</taxon>
        <taxon>Isosphaeraceae</taxon>
        <taxon>Tautonia</taxon>
    </lineage>
</organism>
<proteinExistence type="predicted"/>
<dbReference type="GO" id="GO:0006614">
    <property type="term" value="P:SRP-dependent cotranslational protein targeting to membrane"/>
    <property type="evidence" value="ECO:0007669"/>
    <property type="project" value="InterPro"/>
</dbReference>
<name>A0A518HCW5_9BACT</name>
<dbReference type="RefSeq" id="WP_145277337.1">
    <property type="nucleotide sequence ID" value="NZ_CP036426.1"/>
</dbReference>
<keyword evidence="2" id="KW-1185">Reference proteome</keyword>
<sequence length="187" mass="20611">MSDRPIPPFDLDAFRSQLARLIDAGTLAEEVVRHRNLEPYWARVRAPGAEVAVILAVLDAMTPRERADLGSIDGLARRRIAHAAGVEPGRVKAILCRLSAIGMIAEKQPMPWPEALSYYFLLLTSPPAGSRPDAPDPAAQARHRDLVRDLVGPARYDRSIGPLADHKDRDQRLWDFTLDPSSGGPRP</sequence>
<dbReference type="SUPFAM" id="SSF47446">
    <property type="entry name" value="Signal peptide-binding domain"/>
    <property type="match status" value="1"/>
</dbReference>